<dbReference type="RefSeq" id="WP_093035656.1">
    <property type="nucleotide sequence ID" value="NZ_FNNZ01000020.1"/>
</dbReference>
<dbReference type="Proteomes" id="UP000198816">
    <property type="component" value="Unassembled WGS sequence"/>
</dbReference>
<evidence type="ECO:0000313" key="8">
    <source>
        <dbReference type="Proteomes" id="UP000198816"/>
    </source>
</evidence>
<gene>
    <name evidence="7" type="ORF">SAMN05421783_12074</name>
</gene>
<evidence type="ECO:0000256" key="1">
    <source>
        <dbReference type="ARBA" id="ARBA00022617"/>
    </source>
</evidence>
<feature type="domain" description="Cytochrome c" evidence="6">
    <location>
        <begin position="37"/>
        <end position="126"/>
    </location>
</feature>
<evidence type="ECO:0000256" key="4">
    <source>
        <dbReference type="PROSITE-ProRule" id="PRU00433"/>
    </source>
</evidence>
<reference evidence="8" key="1">
    <citation type="submission" date="2016-10" db="EMBL/GenBank/DDBJ databases">
        <authorList>
            <person name="Varghese N."/>
            <person name="Submissions S."/>
        </authorList>
    </citation>
    <scope>NUCLEOTIDE SEQUENCE [LARGE SCALE GENOMIC DNA]</scope>
    <source>
        <strain evidence="8">DSM 217</strain>
    </source>
</reference>
<evidence type="ECO:0000256" key="5">
    <source>
        <dbReference type="SAM" id="SignalP"/>
    </source>
</evidence>
<evidence type="ECO:0000256" key="2">
    <source>
        <dbReference type="ARBA" id="ARBA00022723"/>
    </source>
</evidence>
<dbReference type="GO" id="GO:0020037">
    <property type="term" value="F:heme binding"/>
    <property type="evidence" value="ECO:0007669"/>
    <property type="project" value="InterPro"/>
</dbReference>
<feature type="chain" id="PRO_5011765108" evidence="5">
    <location>
        <begin position="26"/>
        <end position="126"/>
    </location>
</feature>
<dbReference type="SUPFAM" id="SSF46626">
    <property type="entry name" value="Cytochrome c"/>
    <property type="match status" value="1"/>
</dbReference>
<dbReference type="GO" id="GO:0046872">
    <property type="term" value="F:metal ion binding"/>
    <property type="evidence" value="ECO:0007669"/>
    <property type="project" value="UniProtKB-KW"/>
</dbReference>
<organism evidence="7 8">
    <name type="scientific">Thiocapsa roseopersicina</name>
    <dbReference type="NCBI Taxonomy" id="1058"/>
    <lineage>
        <taxon>Bacteria</taxon>
        <taxon>Pseudomonadati</taxon>
        <taxon>Pseudomonadota</taxon>
        <taxon>Gammaproteobacteria</taxon>
        <taxon>Chromatiales</taxon>
        <taxon>Chromatiaceae</taxon>
        <taxon>Thiocapsa</taxon>
    </lineage>
</organism>
<dbReference type="GO" id="GO:0009055">
    <property type="term" value="F:electron transfer activity"/>
    <property type="evidence" value="ECO:0007669"/>
    <property type="project" value="InterPro"/>
</dbReference>
<dbReference type="PROSITE" id="PS51007">
    <property type="entry name" value="CYTC"/>
    <property type="match status" value="1"/>
</dbReference>
<dbReference type="STRING" id="1058.SAMN05421783_12074"/>
<name>A0A1H3AMK6_THIRO</name>
<dbReference type="InterPro" id="IPR030999">
    <property type="entry name" value="Thiosulf_SoxX"/>
</dbReference>
<dbReference type="AlphaFoldDB" id="A0A1H3AMK6"/>
<dbReference type="EMBL" id="FNNZ01000020">
    <property type="protein sequence ID" value="SDX30970.1"/>
    <property type="molecule type" value="Genomic_DNA"/>
</dbReference>
<dbReference type="OrthoDB" id="9793634at2"/>
<accession>A0A1H3AMK6</accession>
<dbReference type="Gene3D" id="1.10.760.10">
    <property type="entry name" value="Cytochrome c-like domain"/>
    <property type="match status" value="1"/>
</dbReference>
<evidence type="ECO:0000313" key="7">
    <source>
        <dbReference type="EMBL" id="SDX30970.1"/>
    </source>
</evidence>
<sequence length="126" mass="13169">MLSLRPIRASAIALGLGLSTLAVVAAAVDMPELDLNGDAAAGKALAEDNGKGNCVACHMIVGAESPGAIGPALIAMQTRYPSKEALARQIWDATVKAPEAAMPPFGKHEILTNKEFVDVVEYIWTL</sequence>
<keyword evidence="2 4" id="KW-0479">Metal-binding</keyword>
<keyword evidence="5" id="KW-0732">Signal</keyword>
<feature type="signal peptide" evidence="5">
    <location>
        <begin position="1"/>
        <end position="25"/>
    </location>
</feature>
<dbReference type="Pfam" id="PF00034">
    <property type="entry name" value="Cytochrom_C"/>
    <property type="match status" value="1"/>
</dbReference>
<proteinExistence type="predicted"/>
<dbReference type="NCBIfam" id="TIGR04485">
    <property type="entry name" value="thiosulf_SoxX"/>
    <property type="match status" value="1"/>
</dbReference>
<protein>
    <submittedName>
        <fullName evidence="7">Monoheme cytochrome SoxX (Sulfur oxidation)</fullName>
    </submittedName>
</protein>
<evidence type="ECO:0000256" key="3">
    <source>
        <dbReference type="ARBA" id="ARBA00023004"/>
    </source>
</evidence>
<keyword evidence="8" id="KW-1185">Reference proteome</keyword>
<evidence type="ECO:0000259" key="6">
    <source>
        <dbReference type="PROSITE" id="PS51007"/>
    </source>
</evidence>
<keyword evidence="3 4" id="KW-0408">Iron</keyword>
<keyword evidence="1 4" id="KW-0349">Heme</keyword>
<dbReference type="InterPro" id="IPR009056">
    <property type="entry name" value="Cyt_c-like_dom"/>
</dbReference>
<dbReference type="InterPro" id="IPR036909">
    <property type="entry name" value="Cyt_c-like_dom_sf"/>
</dbReference>